<organism evidence="1 2">
    <name type="scientific">Streptomyces qinglanensis</name>
    <dbReference type="NCBI Taxonomy" id="943816"/>
    <lineage>
        <taxon>Bacteria</taxon>
        <taxon>Bacillati</taxon>
        <taxon>Actinomycetota</taxon>
        <taxon>Actinomycetes</taxon>
        <taxon>Kitasatosporales</taxon>
        <taxon>Streptomycetaceae</taxon>
        <taxon>Streptomyces</taxon>
    </lineage>
</organism>
<keyword evidence="2" id="KW-1185">Reference proteome</keyword>
<sequence length="90" mass="10022">MKRSLARLLDALTHTGPGYNPPHQPRRGDDIDQWLKAQRDAAADHPEAYQAADGLLDLYRLHADTRTPLTEHVCEGRVIGDCECFEGGAR</sequence>
<evidence type="ECO:0000313" key="1">
    <source>
        <dbReference type="EMBL" id="SES04154.1"/>
    </source>
</evidence>
<dbReference type="EMBL" id="FOGO01000007">
    <property type="protein sequence ID" value="SES04154.1"/>
    <property type="molecule type" value="Genomic_DNA"/>
</dbReference>
<accession>A0A1H9U4R4</accession>
<reference evidence="2" key="1">
    <citation type="submission" date="2016-10" db="EMBL/GenBank/DDBJ databases">
        <authorList>
            <person name="Varghese N."/>
            <person name="Submissions S."/>
        </authorList>
    </citation>
    <scope>NUCLEOTIDE SEQUENCE [LARGE SCALE GENOMIC DNA]</scope>
    <source>
        <strain evidence="2">CGMCC 4.6825</strain>
    </source>
</reference>
<dbReference type="OrthoDB" id="4325357at2"/>
<proteinExistence type="predicted"/>
<dbReference type="AlphaFoldDB" id="A0A1H9U4R4"/>
<protein>
    <submittedName>
        <fullName evidence="1">Uncharacterized protein</fullName>
    </submittedName>
</protein>
<dbReference type="RefSeq" id="WP_075001218.1">
    <property type="nucleotide sequence ID" value="NZ_FOGO01000007.1"/>
</dbReference>
<gene>
    <name evidence="1" type="ORF">SAMN05421870_107307</name>
</gene>
<evidence type="ECO:0000313" key="2">
    <source>
        <dbReference type="Proteomes" id="UP000182841"/>
    </source>
</evidence>
<name>A0A1H9U4R4_9ACTN</name>
<dbReference type="Proteomes" id="UP000182841">
    <property type="component" value="Unassembled WGS sequence"/>
</dbReference>